<dbReference type="GO" id="GO:0045004">
    <property type="term" value="P:DNA replication proofreading"/>
    <property type="evidence" value="ECO:0007669"/>
    <property type="project" value="TreeGrafter"/>
</dbReference>
<dbReference type="SUPFAM" id="SSF53098">
    <property type="entry name" value="Ribonuclease H-like"/>
    <property type="match status" value="1"/>
</dbReference>
<dbReference type="CDD" id="cd00130">
    <property type="entry name" value="PAS"/>
    <property type="match status" value="1"/>
</dbReference>
<dbReference type="STRING" id="395493.BegalDRAFT_3120"/>
<gene>
    <name evidence="9" type="ORF">BegalDRAFT_3120</name>
</gene>
<evidence type="ECO:0000256" key="4">
    <source>
        <dbReference type="ARBA" id="ARBA00025483"/>
    </source>
</evidence>
<keyword evidence="7" id="KW-0812">Transmembrane</keyword>
<evidence type="ECO:0000256" key="2">
    <source>
        <dbReference type="ARBA" id="ARBA00022722"/>
    </source>
</evidence>
<evidence type="ECO:0000313" key="9">
    <source>
        <dbReference type="EMBL" id="EIJ43945.1"/>
    </source>
</evidence>
<dbReference type="NCBIfam" id="TIGR00229">
    <property type="entry name" value="sensory_box"/>
    <property type="match status" value="1"/>
</dbReference>
<dbReference type="Gene3D" id="3.30.450.20">
    <property type="entry name" value="PAS domain"/>
    <property type="match status" value="1"/>
</dbReference>
<comment type="catalytic activity">
    <reaction evidence="6">
        <text>DNA(n) + a 2'-deoxyribonucleoside 5'-triphosphate = DNA(n+1) + diphosphate</text>
        <dbReference type="Rhea" id="RHEA:22508"/>
        <dbReference type="Rhea" id="RHEA-COMP:17339"/>
        <dbReference type="Rhea" id="RHEA-COMP:17340"/>
        <dbReference type="ChEBI" id="CHEBI:33019"/>
        <dbReference type="ChEBI" id="CHEBI:61560"/>
        <dbReference type="ChEBI" id="CHEBI:173112"/>
        <dbReference type="EC" id="2.7.7.7"/>
    </reaction>
</comment>
<dbReference type="RefSeq" id="WP_002691574.1">
    <property type="nucleotide sequence ID" value="NZ_JH600070.1"/>
</dbReference>
<dbReference type="EMBL" id="JH600070">
    <property type="protein sequence ID" value="EIJ43945.1"/>
    <property type="molecule type" value="Genomic_DNA"/>
</dbReference>
<evidence type="ECO:0000256" key="7">
    <source>
        <dbReference type="SAM" id="Phobius"/>
    </source>
</evidence>
<dbReference type="SUPFAM" id="SSF55785">
    <property type="entry name" value="PYP-like sensor domain (PAS domain)"/>
    <property type="match status" value="1"/>
</dbReference>
<protein>
    <recommendedName>
        <fullName evidence="1">DNA-directed DNA polymerase</fullName>
        <ecNumber evidence="1">2.7.7.7</ecNumber>
    </recommendedName>
</protein>
<dbReference type="HOGENOM" id="CLU_017573_0_0_6"/>
<keyword evidence="7" id="KW-0472">Membrane</keyword>
<dbReference type="SMART" id="SM00479">
    <property type="entry name" value="EXOIII"/>
    <property type="match status" value="1"/>
</dbReference>
<keyword evidence="2" id="KW-0540">Nuclease</keyword>
<dbReference type="InterPro" id="IPR006054">
    <property type="entry name" value="DnaQ"/>
</dbReference>
<dbReference type="GO" id="GO:0005829">
    <property type="term" value="C:cytosol"/>
    <property type="evidence" value="ECO:0007669"/>
    <property type="project" value="TreeGrafter"/>
</dbReference>
<comment type="function">
    <text evidence="4">DNA polymerase III is a complex, multichain enzyme responsible for most of the replicative synthesis in bacteria. The epsilon subunit contain the editing function and is a proofreading 3'-5' exonuclease.</text>
</comment>
<proteinExistence type="predicted"/>
<dbReference type="InterPro" id="IPR012337">
    <property type="entry name" value="RNaseH-like_sf"/>
</dbReference>
<evidence type="ECO:0000259" key="8">
    <source>
        <dbReference type="PROSITE" id="PS50112"/>
    </source>
</evidence>
<evidence type="ECO:0000256" key="5">
    <source>
        <dbReference type="ARBA" id="ARBA00026073"/>
    </source>
</evidence>
<feature type="transmembrane region" description="Helical" evidence="7">
    <location>
        <begin position="6"/>
        <end position="29"/>
    </location>
</feature>
<keyword evidence="3 9" id="KW-0269">Exonuclease</keyword>
<dbReference type="InterPro" id="IPR035965">
    <property type="entry name" value="PAS-like_dom_sf"/>
</dbReference>
<evidence type="ECO:0000256" key="6">
    <source>
        <dbReference type="ARBA" id="ARBA00049244"/>
    </source>
</evidence>
<dbReference type="EC" id="2.7.7.7" evidence="1"/>
<dbReference type="PANTHER" id="PTHR30231">
    <property type="entry name" value="DNA POLYMERASE III SUBUNIT EPSILON"/>
    <property type="match status" value="1"/>
</dbReference>
<dbReference type="eggNOG" id="COG5000">
    <property type="taxonomic scope" value="Bacteria"/>
</dbReference>
<dbReference type="Pfam" id="PF00929">
    <property type="entry name" value="RNase_T"/>
    <property type="match status" value="1"/>
</dbReference>
<feature type="domain" description="PAS" evidence="8">
    <location>
        <begin position="134"/>
        <end position="204"/>
    </location>
</feature>
<organism evidence="9 10">
    <name type="scientific">Beggiatoa alba B18LD</name>
    <dbReference type="NCBI Taxonomy" id="395493"/>
    <lineage>
        <taxon>Bacteria</taxon>
        <taxon>Pseudomonadati</taxon>
        <taxon>Pseudomonadota</taxon>
        <taxon>Gammaproteobacteria</taxon>
        <taxon>Thiotrichales</taxon>
        <taxon>Thiotrichaceae</taxon>
        <taxon>Beggiatoa</taxon>
    </lineage>
</organism>
<reference evidence="9 10" key="1">
    <citation type="submission" date="2011-11" db="EMBL/GenBank/DDBJ databases">
        <title>Improved High-Quality Draft sequence of Beggiatoa alba B18lD.</title>
        <authorList>
            <consortium name="US DOE Joint Genome Institute"/>
            <person name="Lucas S."/>
            <person name="Han J."/>
            <person name="Lapidus A."/>
            <person name="Cheng J.-F."/>
            <person name="Goodwin L."/>
            <person name="Pitluck S."/>
            <person name="Peters L."/>
            <person name="Mikhailova N."/>
            <person name="Held B."/>
            <person name="Detter J.C."/>
            <person name="Han C."/>
            <person name="Tapia R."/>
            <person name="Land M."/>
            <person name="Hauser L."/>
            <person name="Kyrpides N."/>
            <person name="Ivanova N."/>
            <person name="Pagani I."/>
            <person name="Samuel K."/>
            <person name="Teske A."/>
            <person name="Mueller J."/>
            <person name="Woyke T."/>
        </authorList>
    </citation>
    <scope>NUCLEOTIDE SEQUENCE [LARGE SCALE GENOMIC DNA]</scope>
    <source>
        <strain evidence="9 10">B18LD</strain>
    </source>
</reference>
<comment type="subunit">
    <text evidence="5">DNA polymerase III contains a core (composed of alpha, epsilon and theta chains) that associates with a tau subunit. This core dimerizes to form the POLIII' complex. PolIII' associates with the gamma complex (composed of gamma, delta, delta', psi and chi chains) and with the beta chain to form the complete DNA polymerase III complex.</text>
</comment>
<dbReference type="Pfam" id="PF13426">
    <property type="entry name" value="PAS_9"/>
    <property type="match status" value="1"/>
</dbReference>
<dbReference type="PANTHER" id="PTHR30231:SF41">
    <property type="entry name" value="DNA POLYMERASE III SUBUNIT EPSILON"/>
    <property type="match status" value="1"/>
</dbReference>
<name>I3CK02_9GAMM</name>
<dbReference type="FunFam" id="3.30.420.10:FF:000045">
    <property type="entry name" value="3'-5' exonuclease DinG"/>
    <property type="match status" value="1"/>
</dbReference>
<dbReference type="SMART" id="SM00091">
    <property type="entry name" value="PAS"/>
    <property type="match status" value="1"/>
</dbReference>
<dbReference type="GO" id="GO:0003887">
    <property type="term" value="F:DNA-directed DNA polymerase activity"/>
    <property type="evidence" value="ECO:0007669"/>
    <property type="project" value="UniProtKB-EC"/>
</dbReference>
<evidence type="ECO:0000313" key="10">
    <source>
        <dbReference type="Proteomes" id="UP000005744"/>
    </source>
</evidence>
<sequence>MSARTQFWLGFFIAISVNLTIFIGGWFLLLDKIVDSEQRNAFEGFLAVGGFASFSILAIVWMLLDNKLFFPLQWIIRGIEIMLHSNPAHKLELNRFHLLTDLAKSVQALGDKHHKTRLELAQAIASSAAKVEAQKIRLETILRDLDSGVIVCDTQGRIVLYNPAALHILGNHAALGLGRSIYEVFARSPVEHTLEMLRLRTSRDKHTKQEGEFVCSAHDTNSLYHCRLARSFEQDNETGFVLAFNDVTQRLEAVQQQEQQLLQLTEKYRAPLANLRAAAETLVEHPQMPQTTHDAFIHIIVQESRQLSVSLENIAQESSRLANHQWSMADVHSDDLINSINHKLPTRKQIILTGTGNPLWLHVDGYALICLLTHLINKLHDYLEIKQFNIEPLMGNRRVYLDIIWQGQPISDTVLESWSRETIPDMIGAKTMRDILYIHDSDLWSQTHRKAKSALLRLPLPASRRQWEQPREVLAPRPEFYDFQLPENALGEMADRPLSSLEFVVFDTETTGLRPSEGDEIISIAGVRVVNGRILSGEAFQYLVNPNKPIPKASIRFHGITDDMVKDQPMIQTVLPKFKTFVGDAVLVGHNVAFDMKFLSMKEGITGIRFNNPVLDTLLISGYLHPHTENHYLDSIAERLGVDISGRHTAIGDALATAEVFLRLLDLLIARGITTLGQAVHASEEMVAVKKQQAKF</sequence>
<dbReference type="NCBIfam" id="TIGR00573">
    <property type="entry name" value="dnaq"/>
    <property type="match status" value="1"/>
</dbReference>
<dbReference type="PROSITE" id="PS50112">
    <property type="entry name" value="PAS"/>
    <property type="match status" value="1"/>
</dbReference>
<dbReference type="eggNOG" id="COG2176">
    <property type="taxonomic scope" value="Bacteria"/>
</dbReference>
<keyword evidence="7" id="KW-1133">Transmembrane helix</keyword>
<keyword evidence="10" id="KW-1185">Reference proteome</keyword>
<dbReference type="GO" id="GO:0003677">
    <property type="term" value="F:DNA binding"/>
    <property type="evidence" value="ECO:0007669"/>
    <property type="project" value="InterPro"/>
</dbReference>
<dbReference type="OrthoDB" id="9803913at2"/>
<feature type="transmembrane region" description="Helical" evidence="7">
    <location>
        <begin position="41"/>
        <end position="64"/>
    </location>
</feature>
<dbReference type="Gene3D" id="3.30.420.10">
    <property type="entry name" value="Ribonuclease H-like superfamily/Ribonuclease H"/>
    <property type="match status" value="1"/>
</dbReference>
<dbReference type="AlphaFoldDB" id="I3CK02"/>
<evidence type="ECO:0000256" key="1">
    <source>
        <dbReference type="ARBA" id="ARBA00012417"/>
    </source>
</evidence>
<accession>I3CK02</accession>
<keyword evidence="3 9" id="KW-0378">Hydrolase</keyword>
<dbReference type="CDD" id="cd06127">
    <property type="entry name" value="DEDDh"/>
    <property type="match status" value="1"/>
</dbReference>
<dbReference type="Proteomes" id="UP000005744">
    <property type="component" value="Unassembled WGS sequence"/>
</dbReference>
<evidence type="ECO:0000256" key="3">
    <source>
        <dbReference type="ARBA" id="ARBA00022839"/>
    </source>
</evidence>
<dbReference type="InterPro" id="IPR013520">
    <property type="entry name" value="Ribonucl_H"/>
</dbReference>
<dbReference type="GO" id="GO:0008408">
    <property type="term" value="F:3'-5' exonuclease activity"/>
    <property type="evidence" value="ECO:0007669"/>
    <property type="project" value="TreeGrafter"/>
</dbReference>
<dbReference type="InterPro" id="IPR036397">
    <property type="entry name" value="RNaseH_sf"/>
</dbReference>
<dbReference type="InterPro" id="IPR000014">
    <property type="entry name" value="PAS"/>
</dbReference>